<reference evidence="3" key="2">
    <citation type="submission" date="2017-05" db="EMBL/GenBank/DDBJ databases">
        <title>Improved OligoMM genomes.</title>
        <authorList>
            <person name="Garzetti D."/>
        </authorList>
    </citation>
    <scope>NUCLEOTIDE SEQUENCE [LARGE SCALE GENOMIC DNA]</scope>
    <source>
        <strain evidence="3">KB18</strain>
    </source>
</reference>
<dbReference type="Proteomes" id="UP000596035">
    <property type="component" value="Chromosome"/>
</dbReference>
<dbReference type="AlphaFoldDB" id="A0A1Z2XML3"/>
<keyword evidence="3" id="KW-1185">Reference proteome</keyword>
<name>A0A1Z2XML3_9FIRM</name>
<evidence type="ECO:0000313" key="1">
    <source>
        <dbReference type="EMBL" id="ASB39667.1"/>
    </source>
</evidence>
<evidence type="ECO:0000313" key="3">
    <source>
        <dbReference type="Proteomes" id="UP000196710"/>
    </source>
</evidence>
<reference evidence="2 4" key="3">
    <citation type="submission" date="2020-11" db="EMBL/GenBank/DDBJ databases">
        <title>Closed and high quality bacterial genomes of the OMM12 community.</title>
        <authorList>
            <person name="Marbouty M."/>
            <person name="Lamy-Besnier Q."/>
            <person name="Debarbieux L."/>
            <person name="Koszul R."/>
        </authorList>
    </citation>
    <scope>NUCLEOTIDE SEQUENCE [LARGE SCALE GENOMIC DNA]</scope>
    <source>
        <strain evidence="2 4">KB18</strain>
    </source>
</reference>
<dbReference type="KEGG" id="amur:ADH66_02720"/>
<dbReference type="EMBL" id="CP021422">
    <property type="protein sequence ID" value="ASB39667.1"/>
    <property type="molecule type" value="Genomic_DNA"/>
</dbReference>
<proteinExistence type="predicted"/>
<organism evidence="2 4">
    <name type="scientific">Acutalibacter muris</name>
    <dbReference type="NCBI Taxonomy" id="1796620"/>
    <lineage>
        <taxon>Bacteria</taxon>
        <taxon>Bacillati</taxon>
        <taxon>Bacillota</taxon>
        <taxon>Clostridia</taxon>
        <taxon>Eubacteriales</taxon>
        <taxon>Acutalibacteraceae</taxon>
        <taxon>Acutalibacter</taxon>
    </lineage>
</organism>
<reference evidence="1" key="1">
    <citation type="journal article" date="2017" name="Genome Announc.">
        <title>High-Quality Whole-Genome Sequences of the Oligo-Mouse-Microbiota Bacterial Community.</title>
        <authorList>
            <person name="Garzetti D."/>
            <person name="Brugiroux S."/>
            <person name="Bunk B."/>
            <person name="Pukall R."/>
            <person name="McCoy K.D."/>
            <person name="Macpherson A.J."/>
            <person name="Stecher B."/>
        </authorList>
    </citation>
    <scope>NUCLEOTIDE SEQUENCE</scope>
    <source>
        <strain evidence="1">KB18</strain>
    </source>
</reference>
<evidence type="ECO:0000313" key="4">
    <source>
        <dbReference type="Proteomes" id="UP000596035"/>
    </source>
</evidence>
<accession>A0A1Z2XML3</accession>
<dbReference type="Proteomes" id="UP000196710">
    <property type="component" value="Chromosome"/>
</dbReference>
<dbReference type="RefSeq" id="WP_066535969.1">
    <property type="nucleotide sequence ID" value="NZ_CP021422.1"/>
</dbReference>
<gene>
    <name evidence="1" type="ORF">ADH66_02720</name>
    <name evidence="2" type="ORF">I5Q82_12770</name>
</gene>
<dbReference type="EMBL" id="CP065321">
    <property type="protein sequence ID" value="QQR28961.1"/>
    <property type="molecule type" value="Genomic_DNA"/>
</dbReference>
<protein>
    <submittedName>
        <fullName evidence="2">Uncharacterized protein</fullName>
    </submittedName>
</protein>
<sequence length="128" mass="14001">MKQESSLWAPSPQAGSEDVLRLLDESHRLLSAILLGVIMQMRSLELERCRLLGARVQGVEQLQLSASLLSVWALMGFNRQAGELSDPCDQTLGSASLTIGLIRLMKLLAPEQTLQEEVVEFAEPDGLG</sequence>
<evidence type="ECO:0000313" key="2">
    <source>
        <dbReference type="EMBL" id="QQR28961.1"/>
    </source>
</evidence>